<accession>A0A699X5U0</accession>
<protein>
    <submittedName>
        <fullName evidence="1">Uncharacterized protein</fullName>
    </submittedName>
</protein>
<evidence type="ECO:0000313" key="1">
    <source>
        <dbReference type="EMBL" id="GFD53266.1"/>
    </source>
</evidence>
<organism evidence="1">
    <name type="scientific">Tanacetum cinerariifolium</name>
    <name type="common">Dalmatian daisy</name>
    <name type="synonym">Chrysanthemum cinerariifolium</name>
    <dbReference type="NCBI Taxonomy" id="118510"/>
    <lineage>
        <taxon>Eukaryota</taxon>
        <taxon>Viridiplantae</taxon>
        <taxon>Streptophyta</taxon>
        <taxon>Embryophyta</taxon>
        <taxon>Tracheophyta</taxon>
        <taxon>Spermatophyta</taxon>
        <taxon>Magnoliopsida</taxon>
        <taxon>eudicotyledons</taxon>
        <taxon>Gunneridae</taxon>
        <taxon>Pentapetalae</taxon>
        <taxon>asterids</taxon>
        <taxon>campanulids</taxon>
        <taxon>Asterales</taxon>
        <taxon>Asteraceae</taxon>
        <taxon>Asteroideae</taxon>
        <taxon>Anthemideae</taxon>
        <taxon>Anthemidinae</taxon>
        <taxon>Tanacetum</taxon>
    </lineage>
</organism>
<feature type="non-terminal residue" evidence="1">
    <location>
        <position position="1"/>
    </location>
</feature>
<sequence>LDASGAAAGRARFRNDLAAAVALRAGLLDREEALLHAHLAVAGAGRTGDRLGARLGAAAVAGVALVPARHADRGVEAGGCLLQRDLEVVAQVGAAVDLGSAAA</sequence>
<reference evidence="1" key="1">
    <citation type="journal article" date="2019" name="Sci. Rep.">
        <title>Draft genome of Tanacetum cinerariifolium, the natural source of mosquito coil.</title>
        <authorList>
            <person name="Yamashiro T."/>
            <person name="Shiraishi A."/>
            <person name="Satake H."/>
            <person name="Nakayama K."/>
        </authorList>
    </citation>
    <scope>NUCLEOTIDE SEQUENCE</scope>
</reference>
<comment type="caution">
    <text evidence="1">The sequence shown here is derived from an EMBL/GenBank/DDBJ whole genome shotgun (WGS) entry which is preliminary data.</text>
</comment>
<name>A0A699X5U0_TANCI</name>
<proteinExistence type="predicted"/>
<dbReference type="AlphaFoldDB" id="A0A699X5U0"/>
<feature type="non-terminal residue" evidence="1">
    <location>
        <position position="103"/>
    </location>
</feature>
<dbReference type="EMBL" id="BKCJ011792244">
    <property type="protein sequence ID" value="GFD53266.1"/>
    <property type="molecule type" value="Genomic_DNA"/>
</dbReference>
<gene>
    <name evidence="1" type="ORF">Tci_925235</name>
</gene>